<dbReference type="GO" id="GO:0090313">
    <property type="term" value="P:regulation of protein targeting to membrane"/>
    <property type="evidence" value="ECO:0007669"/>
    <property type="project" value="TreeGrafter"/>
</dbReference>
<evidence type="ECO:0000313" key="2">
    <source>
        <dbReference type="EMBL" id="GAL61008.1"/>
    </source>
</evidence>
<evidence type="ECO:0000313" key="3">
    <source>
        <dbReference type="Proteomes" id="UP000029644"/>
    </source>
</evidence>
<name>A0A090VA97_9FLAO</name>
<dbReference type="OrthoDB" id="596403at2"/>
<dbReference type="InterPro" id="IPR052894">
    <property type="entry name" value="AsmA-related"/>
</dbReference>
<feature type="transmembrane region" description="Helical" evidence="1">
    <location>
        <begin position="7"/>
        <end position="26"/>
    </location>
</feature>
<dbReference type="EMBL" id="BBNQ01000001">
    <property type="protein sequence ID" value="GAL61008.1"/>
    <property type="molecule type" value="Genomic_DNA"/>
</dbReference>
<accession>A0A090VA97</accession>
<keyword evidence="1" id="KW-0472">Membrane</keyword>
<comment type="caution">
    <text evidence="2">The sequence shown here is derived from an EMBL/GenBank/DDBJ whole genome shotgun (WGS) entry which is preliminary data.</text>
</comment>
<gene>
    <name evidence="2" type="ORF">JCM19300_3946</name>
</gene>
<evidence type="ECO:0000256" key="1">
    <source>
        <dbReference type="SAM" id="Phobius"/>
    </source>
</evidence>
<dbReference type="PANTHER" id="PTHR30441:SF8">
    <property type="entry name" value="DUF748 DOMAIN-CONTAINING PROTEIN"/>
    <property type="match status" value="1"/>
</dbReference>
<proteinExistence type="predicted"/>
<protein>
    <submittedName>
        <fullName evidence="2">Outer membrane assembly protein</fullName>
    </submittedName>
</protein>
<reference evidence="2 3" key="1">
    <citation type="journal article" date="2014" name="Genome Announc.">
        <title>Draft Genome Sequences of Marine Flavobacterium Algibacter lectus Strains SS8 and NR4.</title>
        <authorList>
            <person name="Takatani N."/>
            <person name="Nakanishi M."/>
            <person name="Meirelles P."/>
            <person name="Mino S."/>
            <person name="Suda W."/>
            <person name="Oshima K."/>
            <person name="Hattori M."/>
            <person name="Ohkuma M."/>
            <person name="Hosokawa M."/>
            <person name="Miyashita K."/>
            <person name="Thompson F.L."/>
            <person name="Niwa A."/>
            <person name="Sawabe T."/>
            <person name="Sawabe T."/>
        </authorList>
    </citation>
    <scope>NUCLEOTIDE SEQUENCE [LARGE SCALE GENOMIC DNA]</scope>
    <source>
        <strain evidence="2 3">JCM 19300</strain>
    </source>
</reference>
<organism evidence="2 3">
    <name type="scientific">Algibacter lectus</name>
    <dbReference type="NCBI Taxonomy" id="221126"/>
    <lineage>
        <taxon>Bacteria</taxon>
        <taxon>Pseudomonadati</taxon>
        <taxon>Bacteroidota</taxon>
        <taxon>Flavobacteriia</taxon>
        <taxon>Flavobacteriales</taxon>
        <taxon>Flavobacteriaceae</taxon>
        <taxon>Algibacter</taxon>
    </lineage>
</organism>
<sequence length="895" mass="96977">MKKVLKITGFTILTVLILLIAIPFVFQGKIQGIVKQFINDNVNAQVEFSDVSLSFIRSFPEAHVGINDFVITNFEPFKGDTLVAAKSIAFTVSIPELFKTAGEEPIVVNSIFVDEAMITLKTNAEGQTNYDIAKASETETTTDTTGSSFAFSIDDYSIKNSGFDYIDESSKMMMQISELNHTGSGTFSGETSELDTETEANVSFTMDGTNYLNHNAIKLDALIDLDLTNSKYTFKENKGYINKLPIEFDGFVQLLDEGQNIDLTFKNPESDFKNFLALIPETYSGSLDGVQTSGDFTINGIVKGINSDKTIPKLDINIASNNASFKYPDLPKSVTNIVINTSIKNTTGFLDDTFVDIKTLNFKIDDDVFKSSASIKNITKNMLVSANLDGVLNLANITKAYPVELSSPLTGILKAKLSTAFDMNAIETNAFERIKSNGTASLSNFVYTSEDMANPLEISEADLTFNPQTVSLNHFKAKTGESDLNASGTINNLLGFVLSDTTLKGNFDLNSNLFKMSDFMSESETASTETKTQTPTETEALKIPAFLDCTINANAKTVIYDNLTLTDVKGKLLIKDEAATLSNVSSSIFDGALSISGDVSTKTETPTFNFNLGANDFDISKSFKGLELLQNLAPIAKILQGKLNTTINLSGSLDKDFAPNLSTVSGNALAELLTTNLSENESGLLSKLENSLSFIDFTKLDLKDLKTKLEFANGQVSVKPFDLKYKDIAITVSGAHGFDQTLNYNAIFNVPAKYLGSDITSLISKIDSEEANNITIPVTANIGGSYTSPTVKTDLTSGVTNLTKQLVEIEKQKLLNKGKDKVTDLIGGIINGNKTKTDSTQTEQTNAVKDVLGGIIGNKTTKTDSTQTTPSNNTTNAVKNVLGGFLKKKTKDTVK</sequence>
<dbReference type="GO" id="GO:0005886">
    <property type="term" value="C:plasma membrane"/>
    <property type="evidence" value="ECO:0007669"/>
    <property type="project" value="TreeGrafter"/>
</dbReference>
<dbReference type="RefSeq" id="WP_042502622.1">
    <property type="nucleotide sequence ID" value="NZ_BBNQ01000001.1"/>
</dbReference>
<keyword evidence="1" id="KW-1133">Transmembrane helix</keyword>
<dbReference type="AlphaFoldDB" id="A0A090VA97"/>
<keyword evidence="1" id="KW-0812">Transmembrane</keyword>
<dbReference type="PANTHER" id="PTHR30441">
    <property type="entry name" value="DUF748 DOMAIN-CONTAINING PROTEIN"/>
    <property type="match status" value="1"/>
</dbReference>
<dbReference type="Proteomes" id="UP000029644">
    <property type="component" value="Unassembled WGS sequence"/>
</dbReference>